<keyword evidence="8" id="KW-1185">Reference proteome</keyword>
<dbReference type="AlphaFoldDB" id="A0A516SEW1"/>
<dbReference type="Pfam" id="PF04241">
    <property type="entry name" value="DUF423"/>
    <property type="match status" value="1"/>
</dbReference>
<feature type="transmembrane region" description="Helical" evidence="6">
    <location>
        <begin position="100"/>
        <end position="120"/>
    </location>
</feature>
<dbReference type="KEGG" id="cari:FNU76_09395"/>
<dbReference type="PANTHER" id="PTHR43461">
    <property type="entry name" value="TRANSMEMBRANE PROTEIN 256"/>
    <property type="match status" value="1"/>
</dbReference>
<keyword evidence="3 6" id="KW-0812">Transmembrane</keyword>
<dbReference type="InterPro" id="IPR006696">
    <property type="entry name" value="DUF423"/>
</dbReference>
<evidence type="ECO:0000256" key="2">
    <source>
        <dbReference type="ARBA" id="ARBA00009694"/>
    </source>
</evidence>
<dbReference type="PANTHER" id="PTHR43461:SF1">
    <property type="entry name" value="TRANSMEMBRANE PROTEIN 256"/>
    <property type="match status" value="1"/>
</dbReference>
<accession>A0A516SEW1</accession>
<dbReference type="RefSeq" id="WP_144277962.1">
    <property type="nucleotide sequence ID" value="NZ_CP041730.1"/>
</dbReference>
<organism evidence="7 8">
    <name type="scientific">Chitinimonas arctica</name>
    <dbReference type="NCBI Taxonomy" id="2594795"/>
    <lineage>
        <taxon>Bacteria</taxon>
        <taxon>Pseudomonadati</taxon>
        <taxon>Pseudomonadota</taxon>
        <taxon>Betaproteobacteria</taxon>
        <taxon>Neisseriales</taxon>
        <taxon>Chitinibacteraceae</taxon>
        <taxon>Chitinimonas</taxon>
    </lineage>
</organism>
<name>A0A516SEW1_9NEIS</name>
<evidence type="ECO:0000256" key="6">
    <source>
        <dbReference type="SAM" id="Phobius"/>
    </source>
</evidence>
<comment type="subcellular location">
    <subcellularLocation>
        <location evidence="1">Membrane</location>
        <topology evidence="1">Multi-pass membrane protein</topology>
    </subcellularLocation>
</comment>
<evidence type="ECO:0000256" key="5">
    <source>
        <dbReference type="ARBA" id="ARBA00023136"/>
    </source>
</evidence>
<comment type="similarity">
    <text evidence="2">Belongs to the UPF0382 family.</text>
</comment>
<dbReference type="Proteomes" id="UP000317550">
    <property type="component" value="Chromosome"/>
</dbReference>
<evidence type="ECO:0000313" key="7">
    <source>
        <dbReference type="EMBL" id="QDQ26568.1"/>
    </source>
</evidence>
<keyword evidence="5 6" id="KW-0472">Membrane</keyword>
<evidence type="ECO:0000256" key="4">
    <source>
        <dbReference type="ARBA" id="ARBA00022989"/>
    </source>
</evidence>
<feature type="transmembrane region" description="Helical" evidence="6">
    <location>
        <begin position="74"/>
        <end position="94"/>
    </location>
</feature>
<evidence type="ECO:0000256" key="3">
    <source>
        <dbReference type="ARBA" id="ARBA00022692"/>
    </source>
</evidence>
<gene>
    <name evidence="7" type="ORF">FNU76_09395</name>
</gene>
<protein>
    <submittedName>
        <fullName evidence="7">DUF423 domain-containing protein</fullName>
    </submittedName>
</protein>
<sequence length="128" mass="13305">MKQASLFIAAIGGFTGVALGAFGAHGLKNSLAPAQLAVFQTGVQYQLLHSLALLGLAVLLRQHDSSLFRWTGRCFVVGTVLFSGSLYLLALSGIRPLGMITPLGGVALLAGWFCLALGAWREGHAPAA</sequence>
<evidence type="ECO:0000313" key="8">
    <source>
        <dbReference type="Proteomes" id="UP000317550"/>
    </source>
</evidence>
<proteinExistence type="inferred from homology"/>
<dbReference type="OrthoDB" id="9802121at2"/>
<evidence type="ECO:0000256" key="1">
    <source>
        <dbReference type="ARBA" id="ARBA00004141"/>
    </source>
</evidence>
<dbReference type="EMBL" id="CP041730">
    <property type="protein sequence ID" value="QDQ26568.1"/>
    <property type="molecule type" value="Genomic_DNA"/>
</dbReference>
<reference evidence="8" key="1">
    <citation type="submission" date="2019-07" db="EMBL/GenBank/DDBJ databases">
        <title>Chitinimonas sp. nov., isolated from Ny-Alesund, arctica soil.</title>
        <authorList>
            <person name="Xu Q."/>
            <person name="Peng F."/>
        </authorList>
    </citation>
    <scope>NUCLEOTIDE SEQUENCE [LARGE SCALE GENOMIC DNA]</scope>
    <source>
        <strain evidence="8">R3-44</strain>
    </source>
</reference>
<feature type="transmembrane region" description="Helical" evidence="6">
    <location>
        <begin position="44"/>
        <end position="62"/>
    </location>
</feature>
<keyword evidence="4 6" id="KW-1133">Transmembrane helix</keyword>
<dbReference type="GO" id="GO:0005886">
    <property type="term" value="C:plasma membrane"/>
    <property type="evidence" value="ECO:0007669"/>
    <property type="project" value="TreeGrafter"/>
</dbReference>